<dbReference type="AlphaFoldDB" id="A0A1F5EUG7"/>
<organism evidence="1 2">
    <name type="scientific">Candidatus Collierbacteria bacterium RIFCSPHIGHO2_01_FULL_50_25</name>
    <dbReference type="NCBI Taxonomy" id="1817722"/>
    <lineage>
        <taxon>Bacteria</taxon>
        <taxon>Candidatus Collieribacteriota</taxon>
    </lineage>
</organism>
<comment type="caution">
    <text evidence="1">The sequence shown here is derived from an EMBL/GenBank/DDBJ whole genome shotgun (WGS) entry which is preliminary data.</text>
</comment>
<evidence type="ECO:0000313" key="1">
    <source>
        <dbReference type="EMBL" id="OGD71037.1"/>
    </source>
</evidence>
<protein>
    <submittedName>
        <fullName evidence="1">Uncharacterized protein</fullName>
    </submittedName>
</protein>
<dbReference type="Proteomes" id="UP000177979">
    <property type="component" value="Unassembled WGS sequence"/>
</dbReference>
<proteinExistence type="predicted"/>
<accession>A0A1F5EUG7</accession>
<reference evidence="1 2" key="1">
    <citation type="journal article" date="2016" name="Nat. Commun.">
        <title>Thousands of microbial genomes shed light on interconnected biogeochemical processes in an aquifer system.</title>
        <authorList>
            <person name="Anantharaman K."/>
            <person name="Brown C.T."/>
            <person name="Hug L.A."/>
            <person name="Sharon I."/>
            <person name="Castelle C.J."/>
            <person name="Probst A.J."/>
            <person name="Thomas B.C."/>
            <person name="Singh A."/>
            <person name="Wilkins M.J."/>
            <person name="Karaoz U."/>
            <person name="Brodie E.L."/>
            <person name="Williams K.H."/>
            <person name="Hubbard S.S."/>
            <person name="Banfield J.F."/>
        </authorList>
    </citation>
    <scope>NUCLEOTIDE SEQUENCE [LARGE SCALE GENOMIC DNA]</scope>
</reference>
<dbReference type="EMBL" id="MFAG01000041">
    <property type="protein sequence ID" value="OGD71037.1"/>
    <property type="molecule type" value="Genomic_DNA"/>
</dbReference>
<sequence length="185" mass="19021">MATQAQMNALKIGDTIRMVVVGNSPTITGGKFIVKINGSDVSAGGFQVTTNLTPIRTDRVREFYYDYPISRAGAYAIGGYVISVAPTATATLFPTAVPGTGVCPSGYSCAPSSSGFSCAQGYHSDSTTTPPGACGTFQECFTCLADVVDIGGGSDVAGASSDRSPLDMLKGALLNTYKGIFKSLN</sequence>
<gene>
    <name evidence="1" type="ORF">A2703_01200</name>
</gene>
<evidence type="ECO:0000313" key="2">
    <source>
        <dbReference type="Proteomes" id="UP000177979"/>
    </source>
</evidence>
<name>A0A1F5EUG7_9BACT</name>